<keyword evidence="8" id="KW-1185">Reference proteome</keyword>
<evidence type="ECO:0000259" key="6">
    <source>
        <dbReference type="Pfam" id="PF00884"/>
    </source>
</evidence>
<evidence type="ECO:0000256" key="1">
    <source>
        <dbReference type="ARBA" id="ARBA00008779"/>
    </source>
</evidence>
<gene>
    <name evidence="7" type="primary">atsA_26</name>
    <name evidence="7" type="ORF">FF011L_28760</name>
</gene>
<dbReference type="InterPro" id="IPR024607">
    <property type="entry name" value="Sulfatase_CS"/>
</dbReference>
<keyword evidence="3 7" id="KW-0378">Hydrolase</keyword>
<proteinExistence type="inferred from homology"/>
<dbReference type="InterPro" id="IPR017850">
    <property type="entry name" value="Alkaline_phosphatase_core_sf"/>
</dbReference>
<dbReference type="KEGG" id="rml:FF011L_28760"/>
<dbReference type="GO" id="GO:0046872">
    <property type="term" value="F:metal ion binding"/>
    <property type="evidence" value="ECO:0007669"/>
    <property type="project" value="UniProtKB-KW"/>
</dbReference>
<accession>A0A517MGS9</accession>
<dbReference type="SUPFAM" id="SSF53649">
    <property type="entry name" value="Alkaline phosphatase-like"/>
    <property type="match status" value="1"/>
</dbReference>
<organism evidence="7 8">
    <name type="scientific">Roseimaritima multifibrata</name>
    <dbReference type="NCBI Taxonomy" id="1930274"/>
    <lineage>
        <taxon>Bacteria</taxon>
        <taxon>Pseudomonadati</taxon>
        <taxon>Planctomycetota</taxon>
        <taxon>Planctomycetia</taxon>
        <taxon>Pirellulales</taxon>
        <taxon>Pirellulaceae</taxon>
        <taxon>Roseimaritima</taxon>
    </lineage>
</organism>
<dbReference type="AlphaFoldDB" id="A0A517MGS9"/>
<dbReference type="GO" id="GO:0004065">
    <property type="term" value="F:arylsulfatase activity"/>
    <property type="evidence" value="ECO:0007669"/>
    <property type="project" value="UniProtKB-EC"/>
</dbReference>
<dbReference type="PANTHER" id="PTHR42693">
    <property type="entry name" value="ARYLSULFATASE FAMILY MEMBER"/>
    <property type="match status" value="1"/>
</dbReference>
<feature type="domain" description="Sulfatase N-terminal" evidence="6">
    <location>
        <begin position="29"/>
        <end position="344"/>
    </location>
</feature>
<keyword evidence="4" id="KW-0106">Calcium</keyword>
<dbReference type="PANTHER" id="PTHR42693:SF53">
    <property type="entry name" value="ENDO-4-O-SULFATASE"/>
    <property type="match status" value="1"/>
</dbReference>
<dbReference type="Proteomes" id="UP000320672">
    <property type="component" value="Chromosome"/>
</dbReference>
<dbReference type="InterPro" id="IPR050738">
    <property type="entry name" value="Sulfatase"/>
</dbReference>
<evidence type="ECO:0000256" key="3">
    <source>
        <dbReference type="ARBA" id="ARBA00022801"/>
    </source>
</evidence>
<reference evidence="7 8" key="1">
    <citation type="submission" date="2019-02" db="EMBL/GenBank/DDBJ databases">
        <title>Deep-cultivation of Planctomycetes and their phenomic and genomic characterization uncovers novel biology.</title>
        <authorList>
            <person name="Wiegand S."/>
            <person name="Jogler M."/>
            <person name="Boedeker C."/>
            <person name="Pinto D."/>
            <person name="Vollmers J."/>
            <person name="Rivas-Marin E."/>
            <person name="Kohn T."/>
            <person name="Peeters S.H."/>
            <person name="Heuer A."/>
            <person name="Rast P."/>
            <person name="Oberbeckmann S."/>
            <person name="Bunk B."/>
            <person name="Jeske O."/>
            <person name="Meyerdierks A."/>
            <person name="Storesund J.E."/>
            <person name="Kallscheuer N."/>
            <person name="Luecker S."/>
            <person name="Lage O.M."/>
            <person name="Pohl T."/>
            <person name="Merkel B.J."/>
            <person name="Hornburger P."/>
            <person name="Mueller R.-W."/>
            <person name="Bruemmer F."/>
            <person name="Labrenz M."/>
            <person name="Spormann A.M."/>
            <person name="Op den Camp H."/>
            <person name="Overmann J."/>
            <person name="Amann R."/>
            <person name="Jetten M.S.M."/>
            <person name="Mascher T."/>
            <person name="Medema M.H."/>
            <person name="Devos D.P."/>
            <person name="Kaster A.-K."/>
            <person name="Ovreas L."/>
            <person name="Rohde M."/>
            <person name="Galperin M.Y."/>
            <person name="Jogler C."/>
        </authorList>
    </citation>
    <scope>NUCLEOTIDE SEQUENCE [LARGE SCALE GENOMIC DNA]</scope>
    <source>
        <strain evidence="7 8">FF011L</strain>
    </source>
</reference>
<protein>
    <submittedName>
        <fullName evidence="7">Arylsulfatase</fullName>
        <ecNumber evidence="7">3.1.6.1</ecNumber>
    </submittedName>
</protein>
<sequence length="451" mass="50648" precursor="true">MLRTSVFGCLLAVVFGGLLQSQLNGADRPNVLIIYTDDQGTLDANCYGSDDLITPNFDRLAETGVRFTQMYSPSAICSASRAGLLTGRFPARAGVPSNVSSTKGVAGMPTEEVTMAELFQQNGYRTGHVGKWHLGFTEPTMPNAQGFLSSFGHMGGCIDNYSHFFYWQGPNRHDLWRDGTEIWQDGEYFGDSMVNECQRLITDWKEEPFFIYWAINWPHYPLQGAAKWRKEYTDLPHPRREYAAFVSSLDERIGLVVDHLERLGLRDNTIIVLQSDHGHSVEERTHFGGGNPGPYRGAKGCLFEGGIRVPSIVSWPKRIPKGEVREQMAVGCDWFPTLAEYAGIDKPDHRLDGKSLVKVIADESNPTPHDSLYWQLGKGKNAQWVIRKGPWKLLGNPNDRREPKSITPADKLFLANLNEDKTESANLATKYPEVVTELVNLQQEYFAEIDD</sequence>
<dbReference type="EC" id="3.1.6.1" evidence="7"/>
<dbReference type="Gene3D" id="3.40.720.10">
    <property type="entry name" value="Alkaline Phosphatase, subunit A"/>
    <property type="match status" value="1"/>
</dbReference>
<dbReference type="RefSeq" id="WP_218932605.1">
    <property type="nucleotide sequence ID" value="NZ_CP036262.1"/>
</dbReference>
<evidence type="ECO:0000256" key="5">
    <source>
        <dbReference type="SAM" id="SignalP"/>
    </source>
</evidence>
<evidence type="ECO:0000313" key="8">
    <source>
        <dbReference type="Proteomes" id="UP000320672"/>
    </source>
</evidence>
<comment type="similarity">
    <text evidence="1">Belongs to the sulfatase family.</text>
</comment>
<dbReference type="Gene3D" id="3.30.1120.10">
    <property type="match status" value="1"/>
</dbReference>
<name>A0A517MGS9_9BACT</name>
<evidence type="ECO:0000313" key="7">
    <source>
        <dbReference type="EMBL" id="QDS94098.1"/>
    </source>
</evidence>
<keyword evidence="2" id="KW-0479">Metal-binding</keyword>
<dbReference type="InterPro" id="IPR000917">
    <property type="entry name" value="Sulfatase_N"/>
</dbReference>
<dbReference type="EMBL" id="CP036262">
    <property type="protein sequence ID" value="QDS94098.1"/>
    <property type="molecule type" value="Genomic_DNA"/>
</dbReference>
<dbReference type="PROSITE" id="PS00149">
    <property type="entry name" value="SULFATASE_2"/>
    <property type="match status" value="1"/>
</dbReference>
<evidence type="ECO:0000256" key="4">
    <source>
        <dbReference type="ARBA" id="ARBA00022837"/>
    </source>
</evidence>
<evidence type="ECO:0000256" key="2">
    <source>
        <dbReference type="ARBA" id="ARBA00022723"/>
    </source>
</evidence>
<keyword evidence="5" id="KW-0732">Signal</keyword>
<feature type="chain" id="PRO_5021926497" evidence="5">
    <location>
        <begin position="27"/>
        <end position="451"/>
    </location>
</feature>
<dbReference type="Pfam" id="PF00884">
    <property type="entry name" value="Sulfatase"/>
    <property type="match status" value="1"/>
</dbReference>
<feature type="signal peptide" evidence="5">
    <location>
        <begin position="1"/>
        <end position="26"/>
    </location>
</feature>